<comment type="caution">
    <text evidence="1">The sequence shown here is derived from an EMBL/GenBank/DDBJ whole genome shotgun (WGS) entry which is preliminary data.</text>
</comment>
<evidence type="ECO:0000313" key="1">
    <source>
        <dbReference type="EMBL" id="CAK9092596.1"/>
    </source>
</evidence>
<name>A0ABP0QWI9_9DINO</name>
<gene>
    <name evidence="1" type="ORF">CCMP2556_LOCUS44326</name>
</gene>
<dbReference type="EMBL" id="CAXAMN010025095">
    <property type="protein sequence ID" value="CAK9092596.1"/>
    <property type="molecule type" value="Genomic_DNA"/>
</dbReference>
<keyword evidence="2" id="KW-1185">Reference proteome</keyword>
<evidence type="ECO:0000313" key="2">
    <source>
        <dbReference type="Proteomes" id="UP001642484"/>
    </source>
</evidence>
<reference evidence="1 2" key="1">
    <citation type="submission" date="2024-02" db="EMBL/GenBank/DDBJ databases">
        <authorList>
            <person name="Chen Y."/>
            <person name="Shah S."/>
            <person name="Dougan E. K."/>
            <person name="Thang M."/>
            <person name="Chan C."/>
        </authorList>
    </citation>
    <scope>NUCLEOTIDE SEQUENCE [LARGE SCALE GENOMIC DNA]</scope>
</reference>
<accession>A0ABP0QWI9</accession>
<dbReference type="Proteomes" id="UP001642484">
    <property type="component" value="Unassembled WGS sequence"/>
</dbReference>
<dbReference type="SUPFAM" id="SSF48371">
    <property type="entry name" value="ARM repeat"/>
    <property type="match status" value="1"/>
</dbReference>
<organism evidence="1 2">
    <name type="scientific">Durusdinium trenchii</name>
    <dbReference type="NCBI Taxonomy" id="1381693"/>
    <lineage>
        <taxon>Eukaryota</taxon>
        <taxon>Sar</taxon>
        <taxon>Alveolata</taxon>
        <taxon>Dinophyceae</taxon>
        <taxon>Suessiales</taxon>
        <taxon>Symbiodiniaceae</taxon>
        <taxon>Durusdinium</taxon>
    </lineage>
</organism>
<proteinExistence type="predicted"/>
<sequence length="726" mass="80007">MLGDLMERTSLADALDKLQSDVASQSFAGLDALKGWLEDQGNLEKADGDPEVWPAVLKVLEKYGKRQLQALFKAGGRKGTFKADGPAVLQQVLQHMGRRRLRKTAPTAPLVKAQQRIWMHIEEVLRSEIVGAKQPESLFYFCKAAAALSEAAEHGALLELRGSAVKRLWKPLLEVSGSSRTQGIALDAAANLCRHLDGDIVGDLPFICERSLALLQSCGQAAANCLAAAALRAPFAFRDWLTRHLEMLLGKVTASWPTQPQNIDQLELVLRLALNLGVTLPKREAQTLLPLVTETLDLHARANASVEQSRWRGAKDRSTLLRTRLADLMAALLWQSHGSATDATNEICTQLDRRCLPWALCLVRFAEREHCLSDPLLVQLLAAVLRQLSKARVEMELPALHTALAALLNTHGWARLGQRISLPVWCSLLCPEMQCSLASPGIVELLPALDRHQCTPELLAQFTAVVEYVKAASSNKQLSSSFWPVLSMLFLLLPVNDVKELQENFFSQISTKSPSPMRACIPAAARRQQLGFDLQRHLLEVLLLETFDYQAAFLRISSTSHLPDPPEPQEAVSAEWTLEMNDFYLAVPLKEVPQQPASELIRQRCSWLHFDTVLQRRLAMAALCETTESRSAQGSGAAGLGAEIDEVLLHRFGSAAALQVDDDALSVDSGHLFSTRLASLHWCPAPGKAASHPWECNRPQLCPKSFVVIVVTMHRPAFMLPPALAK</sequence>
<dbReference type="InterPro" id="IPR016024">
    <property type="entry name" value="ARM-type_fold"/>
</dbReference>
<protein>
    <submittedName>
        <fullName evidence="1">Uncharacterized protein</fullName>
    </submittedName>
</protein>